<proteinExistence type="predicted"/>
<dbReference type="VEuPathDB" id="TriTrypDB:C3747_12g409"/>
<dbReference type="VEuPathDB" id="TriTrypDB:TcCLB.508445.40"/>
<name>A0A2V2UNS7_TRYCR</name>
<evidence type="ECO:0000313" key="3">
    <source>
        <dbReference type="EMBL" id="PWU97055.1"/>
    </source>
</evidence>
<evidence type="ECO:0000313" key="2">
    <source>
        <dbReference type="EMBL" id="PWU85691.1"/>
    </source>
</evidence>
<dbReference type="EMBL" id="PRFA01000148">
    <property type="protein sequence ID" value="PWU85691.1"/>
    <property type="molecule type" value="Genomic_DNA"/>
</dbReference>
<accession>A0A2V2UNS7</accession>
<dbReference type="VEuPathDB" id="TriTrypDB:C4B63_17g238"/>
<protein>
    <recommendedName>
        <fullName evidence="5">Survival motor neuron Tudor domain-containing protein</fullName>
    </recommendedName>
</protein>
<sequence>MDRSAAKRAGNSQGSTAVYQRGKDDESLWDDAELIRLWNMQLEKQKEEDAAPQLDELRPLSSDDDSMIDSLSGEDMTETSSSSAPMPNTAKKVVPPVADTGAFGLDSSLLQQDGMRGLPAEIQRVASAYYRAGYEAGYFVGRREKVANKTNPKKRRGRK</sequence>
<feature type="region of interest" description="Disordered" evidence="1">
    <location>
        <begin position="1"/>
        <end position="25"/>
    </location>
</feature>
<dbReference type="VEuPathDB" id="TriTrypDB:TcG_00171"/>
<dbReference type="VEuPathDB" id="TriTrypDB:TcYC6_0052390"/>
<dbReference type="AlphaFoldDB" id="A0A2V2UNS7"/>
<dbReference type="EMBL" id="PRFA01000017">
    <property type="protein sequence ID" value="PWU97055.1"/>
    <property type="molecule type" value="Genomic_DNA"/>
</dbReference>
<dbReference type="VEuPathDB" id="TriTrypDB:BCY84_01472"/>
<evidence type="ECO:0000313" key="4">
    <source>
        <dbReference type="Proteomes" id="UP000246121"/>
    </source>
</evidence>
<gene>
    <name evidence="2" type="ORF">C4B63_148g29</name>
    <name evidence="3" type="ORF">C4B63_17g238</name>
</gene>
<evidence type="ECO:0008006" key="5">
    <source>
        <dbReference type="Google" id="ProtNLM"/>
    </source>
</evidence>
<dbReference type="Proteomes" id="UP000246121">
    <property type="component" value="Unassembled WGS sequence"/>
</dbReference>
<organism evidence="2 4">
    <name type="scientific">Trypanosoma cruzi</name>
    <dbReference type="NCBI Taxonomy" id="5693"/>
    <lineage>
        <taxon>Eukaryota</taxon>
        <taxon>Discoba</taxon>
        <taxon>Euglenozoa</taxon>
        <taxon>Kinetoplastea</taxon>
        <taxon>Metakinetoplastina</taxon>
        <taxon>Trypanosomatida</taxon>
        <taxon>Trypanosomatidae</taxon>
        <taxon>Trypanosoma</taxon>
        <taxon>Schizotrypanum</taxon>
    </lineage>
</organism>
<dbReference type="VEuPathDB" id="TriTrypDB:C4B63_148g29"/>
<comment type="caution">
    <text evidence="2">The sequence shown here is derived from an EMBL/GenBank/DDBJ whole genome shotgun (WGS) entry which is preliminary data.</text>
</comment>
<evidence type="ECO:0000256" key="1">
    <source>
        <dbReference type="SAM" id="MobiDB-lite"/>
    </source>
</evidence>
<feature type="region of interest" description="Disordered" evidence="1">
    <location>
        <begin position="45"/>
        <end position="94"/>
    </location>
</feature>
<dbReference type="VEuPathDB" id="TriTrypDB:TcBrA4_0103460"/>
<reference evidence="2 4" key="1">
    <citation type="journal article" date="2018" name="Microb. Genom.">
        <title>Expanding an expanded genome: long-read sequencing of Trypanosoma cruzi.</title>
        <authorList>
            <person name="Berna L."/>
            <person name="Rodriguez M."/>
            <person name="Chiribao M.L."/>
            <person name="Parodi-Talice A."/>
            <person name="Pita S."/>
            <person name="Rijo G."/>
            <person name="Alvarez-Valin F."/>
            <person name="Robello C."/>
        </authorList>
    </citation>
    <scope>NUCLEOTIDE SEQUENCE [LARGE SCALE GENOMIC DNA]</scope>
    <source>
        <strain evidence="2 4">Dm28c</strain>
    </source>
</reference>
<dbReference type="VEuPathDB" id="TriTrypDB:TcCL_NonESM13426"/>
<dbReference type="VEuPathDB" id="TriTrypDB:TcCLB.511715.30"/>